<evidence type="ECO:0000313" key="10">
    <source>
        <dbReference type="Proteomes" id="UP000593594"/>
    </source>
</evidence>
<proteinExistence type="inferred from homology"/>
<gene>
    <name evidence="9" type="ORF">HW532_00250</name>
</gene>
<dbReference type="KEGG" id="kmn:HW532_00250"/>
<dbReference type="CDD" id="cd06261">
    <property type="entry name" value="TM_PBP2"/>
    <property type="match status" value="1"/>
</dbReference>
<dbReference type="SUPFAM" id="SSF161098">
    <property type="entry name" value="MetI-like"/>
    <property type="match status" value="2"/>
</dbReference>
<evidence type="ECO:0000256" key="4">
    <source>
        <dbReference type="ARBA" id="ARBA00022692"/>
    </source>
</evidence>
<feature type="transmembrane region" description="Helical" evidence="7">
    <location>
        <begin position="330"/>
        <end position="355"/>
    </location>
</feature>
<accession>A0A7S8C7Z5</accession>
<evidence type="ECO:0000259" key="8">
    <source>
        <dbReference type="PROSITE" id="PS50928"/>
    </source>
</evidence>
<evidence type="ECO:0000256" key="6">
    <source>
        <dbReference type="ARBA" id="ARBA00023136"/>
    </source>
</evidence>
<comment type="similarity">
    <text evidence="7">Belongs to the binding-protein-dependent transport system permease family.</text>
</comment>
<keyword evidence="2 7" id="KW-0813">Transport</keyword>
<dbReference type="InterPro" id="IPR035906">
    <property type="entry name" value="MetI-like_sf"/>
</dbReference>
<feature type="transmembrane region" description="Helical" evidence="7">
    <location>
        <begin position="201"/>
        <end position="224"/>
    </location>
</feature>
<dbReference type="Proteomes" id="UP000593594">
    <property type="component" value="Chromosome"/>
</dbReference>
<comment type="subcellular location">
    <subcellularLocation>
        <location evidence="1 7">Cell membrane</location>
        <topology evidence="1 7">Multi-pass membrane protein</topology>
    </subcellularLocation>
</comment>
<dbReference type="GO" id="GO:0005886">
    <property type="term" value="C:plasma membrane"/>
    <property type="evidence" value="ECO:0007669"/>
    <property type="project" value="UniProtKB-SubCell"/>
</dbReference>
<evidence type="ECO:0000313" key="9">
    <source>
        <dbReference type="EMBL" id="QPC45113.1"/>
    </source>
</evidence>
<dbReference type="PANTHER" id="PTHR30183">
    <property type="entry name" value="MOLYBDENUM TRANSPORT SYSTEM PERMEASE PROTEIN MODB"/>
    <property type="match status" value="1"/>
</dbReference>
<dbReference type="PANTHER" id="PTHR30183:SF2">
    <property type="entry name" value="IRON UTILIZATION PROTEIN"/>
    <property type="match status" value="1"/>
</dbReference>
<feature type="transmembrane region" description="Helical" evidence="7">
    <location>
        <begin position="376"/>
        <end position="395"/>
    </location>
</feature>
<dbReference type="InterPro" id="IPR000515">
    <property type="entry name" value="MetI-like"/>
</dbReference>
<feature type="transmembrane region" description="Helical" evidence="7">
    <location>
        <begin position="142"/>
        <end position="162"/>
    </location>
</feature>
<dbReference type="AlphaFoldDB" id="A0A7S8C7Z5"/>
<feature type="transmembrane region" description="Helical" evidence="7">
    <location>
        <begin position="12"/>
        <end position="36"/>
    </location>
</feature>
<dbReference type="EMBL" id="CP058214">
    <property type="protein sequence ID" value="QPC45113.1"/>
    <property type="molecule type" value="Genomic_DNA"/>
</dbReference>
<protein>
    <submittedName>
        <fullName evidence="9">Iron ABC transporter permease</fullName>
    </submittedName>
</protein>
<evidence type="ECO:0000256" key="3">
    <source>
        <dbReference type="ARBA" id="ARBA00022475"/>
    </source>
</evidence>
<evidence type="ECO:0000256" key="7">
    <source>
        <dbReference type="RuleBase" id="RU363032"/>
    </source>
</evidence>
<feature type="transmembrane region" description="Helical" evidence="7">
    <location>
        <begin position="56"/>
        <end position="82"/>
    </location>
</feature>
<dbReference type="GO" id="GO:0055085">
    <property type="term" value="P:transmembrane transport"/>
    <property type="evidence" value="ECO:0007669"/>
    <property type="project" value="InterPro"/>
</dbReference>
<keyword evidence="6 7" id="KW-0472">Membrane</keyword>
<name>A0A7S8C7Z5_9HYPH</name>
<evidence type="ECO:0000256" key="5">
    <source>
        <dbReference type="ARBA" id="ARBA00022989"/>
    </source>
</evidence>
<keyword evidence="10" id="KW-1185">Reference proteome</keyword>
<reference evidence="9 10" key="1">
    <citation type="submission" date="2020-06" db="EMBL/GenBank/DDBJ databases">
        <title>Genome sequence of 2 isolates from Red Sea Mangroves.</title>
        <authorList>
            <person name="Sefrji F."/>
            <person name="Michoud G."/>
            <person name="Merlino G."/>
            <person name="Daffonchio D."/>
        </authorList>
    </citation>
    <scope>NUCLEOTIDE SEQUENCE [LARGE SCALE GENOMIC DNA]</scope>
    <source>
        <strain evidence="9 10">R1DC25</strain>
    </source>
</reference>
<feature type="domain" description="ABC transmembrane type-1" evidence="8">
    <location>
        <begin position="334"/>
        <end position="545"/>
    </location>
</feature>
<keyword evidence="4 7" id="KW-0812">Transmembrane</keyword>
<organism evidence="9 10">
    <name type="scientific">Kaustia mangrovi</name>
    <dbReference type="NCBI Taxonomy" id="2593653"/>
    <lineage>
        <taxon>Bacteria</taxon>
        <taxon>Pseudomonadati</taxon>
        <taxon>Pseudomonadota</taxon>
        <taxon>Alphaproteobacteria</taxon>
        <taxon>Hyphomicrobiales</taxon>
        <taxon>Parvibaculaceae</taxon>
        <taxon>Kaustia</taxon>
    </lineage>
</organism>
<dbReference type="Pfam" id="PF00528">
    <property type="entry name" value="BPD_transp_1"/>
    <property type="match status" value="2"/>
</dbReference>
<sequence length="569" mass="61410">MARRRPWPALPGWTLVALLVSAIALAPIIALLLIAVTNAEGNAWPHLLSTVLPAAVMTTVWLMLGVGAVVLFVGTSSAWLVTMYDFPGRRVFEWLLVVPLAVPTYLSAFTYMELWDYSGWVQTALRALFGWQSAADYWFPQIRSLGGAIFVMAFALYPYVYLTARASFVQQSVCVLEASRMLGHSRGETFRRIALPLARPALAAGATLALMECLNDIGAVQFFGVNTLTVSVYATWLQRSNLGGAAQIACVMLVFVLFLLWLERWSRRQQRFHHTTKRYRNLQRTPLSGLAGLLAAASCALPILIGFGIPCIVLIDAALTHWEVGFTSEFWGYVFNTLTLSSAAAAIAVVVGIALTYARKMDERPLVHMATRLASVGYAVPGTVLAIGILVPLSALDNLVDGWARTLLGVSTGLILTGSAAAIIAAYVIRFLAVSQGAIESGFSKVSPNLDAAARTLGRTTTGTLREVHLPLLKPALGAAAVLVFVDSMKELPATLLLRPFNFDTLATHIYTLASFDLFEQGALPALTIVAVGCVPIFYLQRLLIANRTGEPERTVSASALSGRKATAP</sequence>
<evidence type="ECO:0000256" key="1">
    <source>
        <dbReference type="ARBA" id="ARBA00004651"/>
    </source>
</evidence>
<feature type="transmembrane region" description="Helical" evidence="7">
    <location>
        <begin position="244"/>
        <end position="262"/>
    </location>
</feature>
<feature type="transmembrane region" description="Helical" evidence="7">
    <location>
        <begin position="94"/>
        <end position="112"/>
    </location>
</feature>
<feature type="transmembrane region" description="Helical" evidence="7">
    <location>
        <begin position="407"/>
        <end position="429"/>
    </location>
</feature>
<dbReference type="FunFam" id="1.10.3720.10:FF:000088">
    <property type="entry name" value="Iron(III) ABC transporter, permease protein"/>
    <property type="match status" value="1"/>
</dbReference>
<feature type="domain" description="ABC transmembrane type-1" evidence="8">
    <location>
        <begin position="56"/>
        <end position="263"/>
    </location>
</feature>
<feature type="transmembrane region" description="Helical" evidence="7">
    <location>
        <begin position="287"/>
        <end position="315"/>
    </location>
</feature>
<dbReference type="Gene3D" id="1.10.3720.10">
    <property type="entry name" value="MetI-like"/>
    <property type="match status" value="2"/>
</dbReference>
<keyword evidence="5 7" id="KW-1133">Transmembrane helix</keyword>
<dbReference type="PROSITE" id="PS50928">
    <property type="entry name" value="ABC_TM1"/>
    <property type="match status" value="2"/>
</dbReference>
<feature type="transmembrane region" description="Helical" evidence="7">
    <location>
        <begin position="468"/>
        <end position="486"/>
    </location>
</feature>
<feature type="transmembrane region" description="Helical" evidence="7">
    <location>
        <begin position="522"/>
        <end position="540"/>
    </location>
</feature>
<keyword evidence="3" id="KW-1003">Cell membrane</keyword>
<evidence type="ECO:0000256" key="2">
    <source>
        <dbReference type="ARBA" id="ARBA00022448"/>
    </source>
</evidence>